<keyword evidence="6" id="KW-0675">Receptor</keyword>
<comment type="caution">
    <text evidence="8">The sequence shown here is derived from an EMBL/GenBank/DDBJ whole genome shotgun (WGS) entry which is preliminary data.</text>
</comment>
<evidence type="ECO:0000256" key="1">
    <source>
        <dbReference type="ARBA" id="ARBA00004479"/>
    </source>
</evidence>
<organism evidence="8 9">
    <name type="scientific">Citrus unshiu</name>
    <name type="common">Satsuma mandarin</name>
    <name type="synonym">Citrus nobilis var. unshiu</name>
    <dbReference type="NCBI Taxonomy" id="55188"/>
    <lineage>
        <taxon>Eukaryota</taxon>
        <taxon>Viridiplantae</taxon>
        <taxon>Streptophyta</taxon>
        <taxon>Embryophyta</taxon>
        <taxon>Tracheophyta</taxon>
        <taxon>Spermatophyta</taxon>
        <taxon>Magnoliopsida</taxon>
        <taxon>eudicotyledons</taxon>
        <taxon>Gunneridae</taxon>
        <taxon>Pentapetalae</taxon>
        <taxon>rosids</taxon>
        <taxon>malvids</taxon>
        <taxon>Sapindales</taxon>
        <taxon>Rutaceae</taxon>
        <taxon>Aurantioideae</taxon>
        <taxon>Citrus</taxon>
    </lineage>
</organism>
<protein>
    <recommendedName>
        <fullName evidence="10">Leucine-rich repeat-containing N-terminal plant-type domain-containing protein</fullName>
    </recommendedName>
</protein>
<dbReference type="SUPFAM" id="SSF52058">
    <property type="entry name" value="L domain-like"/>
    <property type="match status" value="1"/>
</dbReference>
<evidence type="ECO:0008006" key="10">
    <source>
        <dbReference type="Google" id="ProtNLM"/>
    </source>
</evidence>
<dbReference type="PANTHER" id="PTHR48061">
    <property type="entry name" value="LEUCINE-RICH REPEAT RECEPTOR PROTEIN KINASE EMS1-LIKE-RELATED"/>
    <property type="match status" value="1"/>
</dbReference>
<gene>
    <name evidence="8" type="ORF">CUMW_254820</name>
</gene>
<name>A0A2H5QSF5_CITUN</name>
<proteinExistence type="predicted"/>
<keyword evidence="3" id="KW-0732">Signal</keyword>
<dbReference type="InterPro" id="IPR046956">
    <property type="entry name" value="RLP23-like"/>
</dbReference>
<evidence type="ECO:0000256" key="5">
    <source>
        <dbReference type="ARBA" id="ARBA00023136"/>
    </source>
</evidence>
<dbReference type="AlphaFoldDB" id="A0A2H5QSF5"/>
<dbReference type="InterPro" id="IPR001611">
    <property type="entry name" value="Leu-rich_rpt"/>
</dbReference>
<comment type="subcellular location">
    <subcellularLocation>
        <location evidence="1">Membrane</location>
        <topology evidence="1">Single-pass type I membrane protein</topology>
    </subcellularLocation>
</comment>
<reference evidence="8 9" key="1">
    <citation type="journal article" date="2017" name="Front. Genet.">
        <title>Draft sequencing of the heterozygous diploid genome of Satsuma (Citrus unshiu Marc.) using a hybrid assembly approach.</title>
        <authorList>
            <person name="Shimizu T."/>
            <person name="Tanizawa Y."/>
            <person name="Mochizuki T."/>
            <person name="Nagasaki H."/>
            <person name="Yoshioka T."/>
            <person name="Toyoda A."/>
            <person name="Fujiyama A."/>
            <person name="Kaminuma E."/>
            <person name="Nakamura Y."/>
        </authorList>
    </citation>
    <scope>NUCLEOTIDE SEQUENCE [LARGE SCALE GENOMIC DNA]</scope>
    <source>
        <strain evidence="9">cv. Miyagawa wase</strain>
    </source>
</reference>
<evidence type="ECO:0000313" key="8">
    <source>
        <dbReference type="EMBL" id="GAY67215.1"/>
    </source>
</evidence>
<dbReference type="Gene3D" id="3.80.10.10">
    <property type="entry name" value="Ribonuclease Inhibitor"/>
    <property type="match status" value="1"/>
</dbReference>
<dbReference type="Proteomes" id="UP000236630">
    <property type="component" value="Unassembled WGS sequence"/>
</dbReference>
<dbReference type="InterPro" id="IPR032675">
    <property type="entry name" value="LRR_dom_sf"/>
</dbReference>
<accession>A0A2H5QSF5</accession>
<keyword evidence="4" id="KW-1133">Transmembrane helix</keyword>
<dbReference type="EMBL" id="BDQV01000671">
    <property type="protein sequence ID" value="GAY67215.1"/>
    <property type="molecule type" value="Genomic_DNA"/>
</dbReference>
<keyword evidence="9" id="KW-1185">Reference proteome</keyword>
<dbReference type="GO" id="GO:0016020">
    <property type="term" value="C:membrane"/>
    <property type="evidence" value="ECO:0007669"/>
    <property type="project" value="UniProtKB-SubCell"/>
</dbReference>
<evidence type="ECO:0000256" key="6">
    <source>
        <dbReference type="ARBA" id="ARBA00023170"/>
    </source>
</evidence>
<dbReference type="Pfam" id="PF00560">
    <property type="entry name" value="LRR_1"/>
    <property type="match status" value="3"/>
</dbReference>
<evidence type="ECO:0000256" key="3">
    <source>
        <dbReference type="ARBA" id="ARBA00022729"/>
    </source>
</evidence>
<keyword evidence="5" id="KW-0472">Membrane</keyword>
<keyword evidence="2" id="KW-0812">Transmembrane</keyword>
<evidence type="ECO:0000256" key="2">
    <source>
        <dbReference type="ARBA" id="ARBA00022692"/>
    </source>
</evidence>
<dbReference type="PANTHER" id="PTHR48061:SF2">
    <property type="entry name" value="RECEPTOR LIKE PROTEIN 30-LIKE"/>
    <property type="match status" value="1"/>
</dbReference>
<evidence type="ECO:0000313" key="9">
    <source>
        <dbReference type="Proteomes" id="UP000236630"/>
    </source>
</evidence>
<dbReference type="STRING" id="55188.A0A2H5QSF5"/>
<evidence type="ECO:0000256" key="7">
    <source>
        <dbReference type="ARBA" id="ARBA00023180"/>
    </source>
</evidence>
<evidence type="ECO:0000256" key="4">
    <source>
        <dbReference type="ARBA" id="ARBA00022989"/>
    </source>
</evidence>
<sequence length="125" mass="14093">MSRYCSCRVTIYRVCDLHGKFPEKILQVPTLETLDLSYLNLANTSFLGTLPECFGTLENLTRVDLRSCNFTRPIPTSMANLTKLFHMDFSSINSFDPITSLHKSRNLNYLDLSSNNLSGGISSTF</sequence>
<keyword evidence="7" id="KW-0325">Glycoprotein</keyword>